<keyword evidence="2" id="KW-1185">Reference proteome</keyword>
<dbReference type="Proteomes" id="UP001270362">
    <property type="component" value="Unassembled WGS sequence"/>
</dbReference>
<sequence>MVNHQPASMTDDTTKPVILDADGDLFLVVEDTAKGRVGEFLVSSKILTLSSPIFCVMLGPNFEEGRRLRQGGRPRIHVKEDDLADMEIMLSIWHKNERDAEDRGVTPHSAGKIAAVAIQANKYACTAQFRAWKMYWKKDNDSWPDDSWTVLERGFLLLAEWLLRGPVPYFGLPKLTVQRLPYNFPSIWKTNQTIKMHLPVKLSYEDAQPCEMLCRRYSLGRALDENTVPEETWCRGCGQFCRDAPNTVEYDPQSSVGCCTRQEAVDEYLRILASAGLWLFSTVKYTNSPYSIFDIVDMLRGEKKRRLYECDCCEPRLAWEHDCDRGDDCFIARKLNVLVRKAGDSKALQLMLFGQMWRP</sequence>
<accession>A0AAE1CG75</accession>
<protein>
    <recommendedName>
        <fullName evidence="3">BTB domain-containing protein</fullName>
    </recommendedName>
</protein>
<evidence type="ECO:0000313" key="1">
    <source>
        <dbReference type="EMBL" id="KAK3693175.1"/>
    </source>
</evidence>
<gene>
    <name evidence="1" type="ORF">B0T22DRAFT_532495</name>
</gene>
<proteinExistence type="predicted"/>
<dbReference type="EMBL" id="JAULSO010000001">
    <property type="protein sequence ID" value="KAK3693175.1"/>
    <property type="molecule type" value="Genomic_DNA"/>
</dbReference>
<organism evidence="1 2">
    <name type="scientific">Podospora appendiculata</name>
    <dbReference type="NCBI Taxonomy" id="314037"/>
    <lineage>
        <taxon>Eukaryota</taxon>
        <taxon>Fungi</taxon>
        <taxon>Dikarya</taxon>
        <taxon>Ascomycota</taxon>
        <taxon>Pezizomycotina</taxon>
        <taxon>Sordariomycetes</taxon>
        <taxon>Sordariomycetidae</taxon>
        <taxon>Sordariales</taxon>
        <taxon>Podosporaceae</taxon>
        <taxon>Podospora</taxon>
    </lineage>
</organism>
<reference evidence="1" key="2">
    <citation type="submission" date="2023-06" db="EMBL/GenBank/DDBJ databases">
        <authorList>
            <consortium name="Lawrence Berkeley National Laboratory"/>
            <person name="Haridas S."/>
            <person name="Hensen N."/>
            <person name="Bonometti L."/>
            <person name="Westerberg I."/>
            <person name="Brannstrom I.O."/>
            <person name="Guillou S."/>
            <person name="Cros-Aarteil S."/>
            <person name="Calhoun S."/>
            <person name="Kuo A."/>
            <person name="Mondo S."/>
            <person name="Pangilinan J."/>
            <person name="Riley R."/>
            <person name="Labutti K."/>
            <person name="Andreopoulos B."/>
            <person name="Lipzen A."/>
            <person name="Chen C."/>
            <person name="Yanf M."/>
            <person name="Daum C."/>
            <person name="Ng V."/>
            <person name="Clum A."/>
            <person name="Steindorff A."/>
            <person name="Ohm R."/>
            <person name="Martin F."/>
            <person name="Silar P."/>
            <person name="Natvig D."/>
            <person name="Lalanne C."/>
            <person name="Gautier V."/>
            <person name="Ament-Velasquez S.L."/>
            <person name="Kruys A."/>
            <person name="Hutchinson M.I."/>
            <person name="Powell A.J."/>
            <person name="Barry K."/>
            <person name="Miller A.N."/>
            <person name="Grigoriev I.V."/>
            <person name="Debuchy R."/>
            <person name="Gladieux P."/>
            <person name="Thoren M.H."/>
            <person name="Johannesson H."/>
        </authorList>
    </citation>
    <scope>NUCLEOTIDE SEQUENCE</scope>
    <source>
        <strain evidence="1">CBS 314.62</strain>
    </source>
</reference>
<name>A0AAE1CG75_9PEZI</name>
<dbReference type="AlphaFoldDB" id="A0AAE1CG75"/>
<evidence type="ECO:0008006" key="3">
    <source>
        <dbReference type="Google" id="ProtNLM"/>
    </source>
</evidence>
<comment type="caution">
    <text evidence="1">The sequence shown here is derived from an EMBL/GenBank/DDBJ whole genome shotgun (WGS) entry which is preliminary data.</text>
</comment>
<reference evidence="1" key="1">
    <citation type="journal article" date="2023" name="Mol. Phylogenet. Evol.">
        <title>Genome-scale phylogeny and comparative genomics of the fungal order Sordariales.</title>
        <authorList>
            <person name="Hensen N."/>
            <person name="Bonometti L."/>
            <person name="Westerberg I."/>
            <person name="Brannstrom I.O."/>
            <person name="Guillou S."/>
            <person name="Cros-Aarteil S."/>
            <person name="Calhoun S."/>
            <person name="Haridas S."/>
            <person name="Kuo A."/>
            <person name="Mondo S."/>
            <person name="Pangilinan J."/>
            <person name="Riley R."/>
            <person name="LaButti K."/>
            <person name="Andreopoulos B."/>
            <person name="Lipzen A."/>
            <person name="Chen C."/>
            <person name="Yan M."/>
            <person name="Daum C."/>
            <person name="Ng V."/>
            <person name="Clum A."/>
            <person name="Steindorff A."/>
            <person name="Ohm R.A."/>
            <person name="Martin F."/>
            <person name="Silar P."/>
            <person name="Natvig D.O."/>
            <person name="Lalanne C."/>
            <person name="Gautier V."/>
            <person name="Ament-Velasquez S.L."/>
            <person name="Kruys A."/>
            <person name="Hutchinson M.I."/>
            <person name="Powell A.J."/>
            <person name="Barry K."/>
            <person name="Miller A.N."/>
            <person name="Grigoriev I.V."/>
            <person name="Debuchy R."/>
            <person name="Gladieux P."/>
            <person name="Hiltunen Thoren M."/>
            <person name="Johannesson H."/>
        </authorList>
    </citation>
    <scope>NUCLEOTIDE SEQUENCE</scope>
    <source>
        <strain evidence="1">CBS 314.62</strain>
    </source>
</reference>
<evidence type="ECO:0000313" key="2">
    <source>
        <dbReference type="Proteomes" id="UP001270362"/>
    </source>
</evidence>